<proteinExistence type="predicted"/>
<keyword evidence="5 8" id="KW-0812">Transmembrane</keyword>
<dbReference type="InterPro" id="IPR038731">
    <property type="entry name" value="RgtA/B/C-like"/>
</dbReference>
<protein>
    <recommendedName>
        <fullName evidence="9">Glycosyltransferase RgtA/B/C/D-like domain-containing protein</fullName>
    </recommendedName>
</protein>
<gene>
    <name evidence="10" type="ORF">A2799_02970</name>
</gene>
<keyword evidence="7 8" id="KW-0472">Membrane</keyword>
<evidence type="ECO:0000256" key="8">
    <source>
        <dbReference type="SAM" id="Phobius"/>
    </source>
</evidence>
<feature type="domain" description="Glycosyltransferase RgtA/B/C/D-like" evidence="9">
    <location>
        <begin position="101"/>
        <end position="238"/>
    </location>
</feature>
<comment type="caution">
    <text evidence="10">The sequence shown here is derived from an EMBL/GenBank/DDBJ whole genome shotgun (WGS) entry which is preliminary data.</text>
</comment>
<reference evidence="10 11" key="1">
    <citation type="journal article" date="2016" name="Nat. Commun.">
        <title>Thousands of microbial genomes shed light on interconnected biogeochemical processes in an aquifer system.</title>
        <authorList>
            <person name="Anantharaman K."/>
            <person name="Brown C.T."/>
            <person name="Hug L.A."/>
            <person name="Sharon I."/>
            <person name="Castelle C.J."/>
            <person name="Probst A.J."/>
            <person name="Thomas B.C."/>
            <person name="Singh A."/>
            <person name="Wilkins M.J."/>
            <person name="Karaoz U."/>
            <person name="Brodie E.L."/>
            <person name="Williams K.H."/>
            <person name="Hubbard S.S."/>
            <person name="Banfield J.F."/>
        </authorList>
    </citation>
    <scope>NUCLEOTIDE SEQUENCE [LARGE SCALE GENOMIC DNA]</scope>
</reference>
<keyword evidence="6 8" id="KW-1133">Transmembrane helix</keyword>
<dbReference type="Pfam" id="PF13231">
    <property type="entry name" value="PMT_2"/>
    <property type="match status" value="1"/>
</dbReference>
<dbReference type="GO" id="GO:0005886">
    <property type="term" value="C:plasma membrane"/>
    <property type="evidence" value="ECO:0007669"/>
    <property type="project" value="UniProtKB-SubCell"/>
</dbReference>
<evidence type="ECO:0000256" key="3">
    <source>
        <dbReference type="ARBA" id="ARBA00022676"/>
    </source>
</evidence>
<evidence type="ECO:0000256" key="4">
    <source>
        <dbReference type="ARBA" id="ARBA00022679"/>
    </source>
</evidence>
<comment type="subcellular location">
    <subcellularLocation>
        <location evidence="1">Cell membrane</location>
        <topology evidence="1">Multi-pass membrane protein</topology>
    </subcellularLocation>
</comment>
<feature type="transmembrane region" description="Helical" evidence="8">
    <location>
        <begin position="102"/>
        <end position="122"/>
    </location>
</feature>
<sequence length="552" mass="64539">MFHKYILVCILLFAFIIRVYGINWDQNQHLHPDERFLTMVVGAQKIPPSLSVYLDTAHSKLNPNNIGFSFYVYGMFPLVLIKYLVVFLRLDDYNNITLVGRAISALFDCGIIFFIYALTLQFEKHLQFDFRIKYVAAFLYSVMVLPIQQAHFFTVDTFVTFFMLGTTYFALRYYYDRKLWNLIVCGIFLGLGVASKINAIYVIPIVLAFLLPQNKKELLRAENLFHYILKVLFFTFVSYIFLRFFDPYLFQSNNFFIPTINPLFLKNILELQALSNPTVWFPPGVQWITKTKILFPLINLAVFGVGIVTFILAIFGAKDLLNKHRKFEVWLLGLWVLGIFVYLSMQFTMTMRYYYILYPFLAISAGYFLTTLVIPNLFRNLIITLVLLWPLSFMAIYTRPHSRVTASEWMYQNIPNGAVLAQEHWDDSLPVPLPNQNKTYNTVQMGVFGQDTPEKWIEINKTLATADYIIFTSNRGYGSIGSVPERFPVMSKFYTDLFAEKLQFKKIKEFTSYPTLPSCYMLHVACFMFDDQWSEEAFTVYDHPRVTIFKKL</sequence>
<feature type="transmembrane region" description="Helical" evidence="8">
    <location>
        <begin position="179"/>
        <end position="212"/>
    </location>
</feature>
<feature type="transmembrane region" description="Helical" evidence="8">
    <location>
        <begin position="293"/>
        <end position="317"/>
    </location>
</feature>
<name>A0A1F7GI30_9BACT</name>
<feature type="transmembrane region" description="Helical" evidence="8">
    <location>
        <begin position="224"/>
        <end position="245"/>
    </location>
</feature>
<dbReference type="Proteomes" id="UP000176850">
    <property type="component" value="Unassembled WGS sequence"/>
</dbReference>
<evidence type="ECO:0000256" key="5">
    <source>
        <dbReference type="ARBA" id="ARBA00022692"/>
    </source>
</evidence>
<dbReference type="PANTHER" id="PTHR33908">
    <property type="entry name" value="MANNOSYLTRANSFERASE YKCB-RELATED"/>
    <property type="match status" value="1"/>
</dbReference>
<keyword evidence="2" id="KW-1003">Cell membrane</keyword>
<evidence type="ECO:0000256" key="7">
    <source>
        <dbReference type="ARBA" id="ARBA00023136"/>
    </source>
</evidence>
<organism evidence="10 11">
    <name type="scientific">Candidatus Roizmanbacteria bacterium RIFCSPHIGHO2_01_FULL_39_24</name>
    <dbReference type="NCBI Taxonomy" id="1802032"/>
    <lineage>
        <taxon>Bacteria</taxon>
        <taxon>Candidatus Roizmaniibacteriota</taxon>
    </lineage>
</organism>
<dbReference type="GO" id="GO:0009103">
    <property type="term" value="P:lipopolysaccharide biosynthetic process"/>
    <property type="evidence" value="ECO:0007669"/>
    <property type="project" value="UniProtKB-ARBA"/>
</dbReference>
<feature type="transmembrane region" description="Helical" evidence="8">
    <location>
        <begin position="152"/>
        <end position="173"/>
    </location>
</feature>
<evidence type="ECO:0000256" key="1">
    <source>
        <dbReference type="ARBA" id="ARBA00004651"/>
    </source>
</evidence>
<dbReference type="AlphaFoldDB" id="A0A1F7GI30"/>
<dbReference type="GO" id="GO:0016763">
    <property type="term" value="F:pentosyltransferase activity"/>
    <property type="evidence" value="ECO:0007669"/>
    <property type="project" value="TreeGrafter"/>
</dbReference>
<feature type="transmembrane region" description="Helical" evidence="8">
    <location>
        <begin position="353"/>
        <end position="374"/>
    </location>
</feature>
<dbReference type="PANTHER" id="PTHR33908:SF11">
    <property type="entry name" value="MEMBRANE PROTEIN"/>
    <property type="match status" value="1"/>
</dbReference>
<evidence type="ECO:0000313" key="10">
    <source>
        <dbReference type="EMBL" id="OGK18539.1"/>
    </source>
</evidence>
<accession>A0A1F7GI30</accession>
<dbReference type="InterPro" id="IPR050297">
    <property type="entry name" value="LipidA_mod_glycosyltrf_83"/>
</dbReference>
<dbReference type="EMBL" id="MFZH01000030">
    <property type="protein sequence ID" value="OGK18539.1"/>
    <property type="molecule type" value="Genomic_DNA"/>
</dbReference>
<keyword evidence="4" id="KW-0808">Transferase</keyword>
<keyword evidence="3" id="KW-0328">Glycosyltransferase</keyword>
<evidence type="ECO:0000259" key="9">
    <source>
        <dbReference type="Pfam" id="PF13231"/>
    </source>
</evidence>
<feature type="transmembrane region" description="Helical" evidence="8">
    <location>
        <begin position="381"/>
        <end position="398"/>
    </location>
</feature>
<evidence type="ECO:0000313" key="11">
    <source>
        <dbReference type="Proteomes" id="UP000176850"/>
    </source>
</evidence>
<evidence type="ECO:0000256" key="2">
    <source>
        <dbReference type="ARBA" id="ARBA00022475"/>
    </source>
</evidence>
<feature type="transmembrane region" description="Helical" evidence="8">
    <location>
        <begin position="329"/>
        <end position="347"/>
    </location>
</feature>
<evidence type="ECO:0000256" key="6">
    <source>
        <dbReference type="ARBA" id="ARBA00022989"/>
    </source>
</evidence>
<feature type="transmembrane region" description="Helical" evidence="8">
    <location>
        <begin position="70"/>
        <end position="90"/>
    </location>
</feature>